<accession>A0A1X7PKN5</accession>
<evidence type="ECO:0000313" key="3">
    <source>
        <dbReference type="Proteomes" id="UP000193083"/>
    </source>
</evidence>
<gene>
    <name evidence="2" type="ORF">SAMN02982922_4377</name>
</gene>
<evidence type="ECO:0000256" key="1">
    <source>
        <dbReference type="SAM" id="Phobius"/>
    </source>
</evidence>
<organism evidence="2 3">
    <name type="scientific">Mesorhizobium australicum</name>
    <dbReference type="NCBI Taxonomy" id="536018"/>
    <lineage>
        <taxon>Bacteria</taxon>
        <taxon>Pseudomonadati</taxon>
        <taxon>Pseudomonadota</taxon>
        <taxon>Alphaproteobacteria</taxon>
        <taxon>Hyphomicrobiales</taxon>
        <taxon>Phyllobacteriaceae</taxon>
        <taxon>Mesorhizobium</taxon>
    </lineage>
</organism>
<dbReference type="EMBL" id="FXBL01000004">
    <property type="protein sequence ID" value="SMH51284.1"/>
    <property type="molecule type" value="Genomic_DNA"/>
</dbReference>
<feature type="transmembrane region" description="Helical" evidence="1">
    <location>
        <begin position="91"/>
        <end position="107"/>
    </location>
</feature>
<dbReference type="OrthoDB" id="8074305at2"/>
<feature type="transmembrane region" description="Helical" evidence="1">
    <location>
        <begin position="193"/>
        <end position="215"/>
    </location>
</feature>
<dbReference type="Proteomes" id="UP000193083">
    <property type="component" value="Unassembled WGS sequence"/>
</dbReference>
<protein>
    <submittedName>
        <fullName evidence="2">Uncharacterized protein</fullName>
    </submittedName>
</protein>
<feature type="transmembrane region" description="Helical" evidence="1">
    <location>
        <begin position="26"/>
        <end position="47"/>
    </location>
</feature>
<sequence>MTDGRIEVADGEPADGEQAGALVRRIALIALLSILLGFAIQGLILLSKLAGGITPATSTIIADLTHGVSWSLLICVGVGIVTAVSKAKPLVAGLVSLLVAPLAVAFAKSSQKVMAGLVSAAEQEPVLSLSAISVLRAVEYGVLGWLLARLVQKSEVRATRYFGSGGLVGVVFGGAIAFFTYQVAVSKGLSPGAVQIASSIINEVIFPIGCAAVIYSSQLVGRSARLIEQANAAKPA</sequence>
<name>A0A1X7PKN5_9HYPH</name>
<keyword evidence="1" id="KW-0472">Membrane</keyword>
<dbReference type="AlphaFoldDB" id="A0A1X7PKN5"/>
<feature type="transmembrane region" description="Helical" evidence="1">
    <location>
        <begin position="160"/>
        <end position="181"/>
    </location>
</feature>
<reference evidence="3" key="1">
    <citation type="submission" date="2017-04" db="EMBL/GenBank/DDBJ databases">
        <authorList>
            <person name="Varghese N."/>
            <person name="Submissions S."/>
        </authorList>
    </citation>
    <scope>NUCLEOTIDE SEQUENCE [LARGE SCALE GENOMIC DNA]</scope>
    <source>
        <strain evidence="3">B5P</strain>
    </source>
</reference>
<keyword evidence="1" id="KW-1133">Transmembrane helix</keyword>
<evidence type="ECO:0000313" key="2">
    <source>
        <dbReference type="EMBL" id="SMH51284.1"/>
    </source>
</evidence>
<proteinExistence type="predicted"/>
<feature type="transmembrane region" description="Helical" evidence="1">
    <location>
        <begin position="127"/>
        <end position="148"/>
    </location>
</feature>
<keyword evidence="1" id="KW-0812">Transmembrane</keyword>
<feature type="transmembrane region" description="Helical" evidence="1">
    <location>
        <begin position="67"/>
        <end position="84"/>
    </location>
</feature>
<keyword evidence="3" id="KW-1185">Reference proteome</keyword>
<dbReference type="RefSeq" id="WP_085466076.1">
    <property type="nucleotide sequence ID" value="NZ_FXBL01000004.1"/>
</dbReference>